<proteinExistence type="predicted"/>
<dbReference type="OrthoDB" id="2951834at2759"/>
<dbReference type="Proteomes" id="UP000235786">
    <property type="component" value="Unassembled WGS sequence"/>
</dbReference>
<dbReference type="PANTHER" id="PTHR42085:SF7">
    <property type="entry name" value="F-BOX DOMAIN-CONTAINING PROTEIN"/>
    <property type="match status" value="1"/>
</dbReference>
<accession>A0A2J6RDH0</accession>
<name>A0A2J6RDH0_HYAVF</name>
<dbReference type="InterPro" id="IPR038883">
    <property type="entry name" value="AN11006-like"/>
</dbReference>
<dbReference type="PANTHER" id="PTHR42085">
    <property type="entry name" value="F-BOX DOMAIN-CONTAINING PROTEIN"/>
    <property type="match status" value="1"/>
</dbReference>
<gene>
    <name evidence="1" type="ORF">L207DRAFT_586250</name>
</gene>
<evidence type="ECO:0000313" key="2">
    <source>
        <dbReference type="Proteomes" id="UP000235786"/>
    </source>
</evidence>
<evidence type="ECO:0000313" key="1">
    <source>
        <dbReference type="EMBL" id="PMD36545.1"/>
    </source>
</evidence>
<protein>
    <recommendedName>
        <fullName evidence="3">F-box domain-containing protein</fullName>
    </recommendedName>
</protein>
<sequence>MVGGVPGIACPKEMKSVCQEHLQDGGAVRSKTIQTKGLFNFMALPPEIRVQIYNVLLVSSGTIDISSDPAVLCTANTSALPYPPLSILRTCKQVNEEATPILYGKNSFTISLPNDPSPTFLLSNFRWTTLTVLKSLTFTSNNRPPCSLPIFEPTSSEPGFHCTGPDILARFTRADFRYSPVGPNHFMALSISNWVSTKVLSAQLSAIQRELEMMMGPDDEVLTALGGPVV</sequence>
<organism evidence="1 2">
    <name type="scientific">Hyaloscypha variabilis (strain UAMH 11265 / GT02V1 / F)</name>
    <name type="common">Meliniomyces variabilis</name>
    <dbReference type="NCBI Taxonomy" id="1149755"/>
    <lineage>
        <taxon>Eukaryota</taxon>
        <taxon>Fungi</taxon>
        <taxon>Dikarya</taxon>
        <taxon>Ascomycota</taxon>
        <taxon>Pezizomycotina</taxon>
        <taxon>Leotiomycetes</taxon>
        <taxon>Helotiales</taxon>
        <taxon>Hyaloscyphaceae</taxon>
        <taxon>Hyaloscypha</taxon>
        <taxon>Hyaloscypha variabilis</taxon>
    </lineage>
</organism>
<evidence type="ECO:0008006" key="3">
    <source>
        <dbReference type="Google" id="ProtNLM"/>
    </source>
</evidence>
<dbReference type="EMBL" id="KZ613950">
    <property type="protein sequence ID" value="PMD36545.1"/>
    <property type="molecule type" value="Genomic_DNA"/>
</dbReference>
<reference evidence="1 2" key="1">
    <citation type="submission" date="2016-04" db="EMBL/GenBank/DDBJ databases">
        <title>A degradative enzymes factory behind the ericoid mycorrhizal symbiosis.</title>
        <authorList>
            <consortium name="DOE Joint Genome Institute"/>
            <person name="Martino E."/>
            <person name="Morin E."/>
            <person name="Grelet G."/>
            <person name="Kuo A."/>
            <person name="Kohler A."/>
            <person name="Daghino S."/>
            <person name="Barry K."/>
            <person name="Choi C."/>
            <person name="Cichocki N."/>
            <person name="Clum A."/>
            <person name="Copeland A."/>
            <person name="Hainaut M."/>
            <person name="Haridas S."/>
            <person name="Labutti K."/>
            <person name="Lindquist E."/>
            <person name="Lipzen A."/>
            <person name="Khouja H.-R."/>
            <person name="Murat C."/>
            <person name="Ohm R."/>
            <person name="Olson A."/>
            <person name="Spatafora J."/>
            <person name="Veneault-Fourrey C."/>
            <person name="Henrissat B."/>
            <person name="Grigoriev I."/>
            <person name="Martin F."/>
            <person name="Perotto S."/>
        </authorList>
    </citation>
    <scope>NUCLEOTIDE SEQUENCE [LARGE SCALE GENOMIC DNA]</scope>
    <source>
        <strain evidence="1 2">F</strain>
    </source>
</reference>
<dbReference type="AlphaFoldDB" id="A0A2J6RDH0"/>
<keyword evidence="2" id="KW-1185">Reference proteome</keyword>